<evidence type="ECO:0000256" key="3">
    <source>
        <dbReference type="ARBA" id="ARBA00023002"/>
    </source>
</evidence>
<gene>
    <name evidence="6" type="ORF">EIG94_17230</name>
</gene>
<keyword evidence="4" id="KW-0786">Thiamine pyrophosphate</keyword>
<name>A0AB74DZK2_STAAU</name>
<dbReference type="SUPFAM" id="SSF52518">
    <property type="entry name" value="Thiamin diphosphate-binding fold (THDP-binding)"/>
    <property type="match status" value="1"/>
</dbReference>
<feature type="non-terminal residue" evidence="6">
    <location>
        <position position="1"/>
    </location>
</feature>
<dbReference type="GO" id="GO:0045252">
    <property type="term" value="C:oxoglutarate dehydrogenase complex"/>
    <property type="evidence" value="ECO:0007669"/>
    <property type="project" value="TreeGrafter"/>
</dbReference>
<dbReference type="GO" id="GO:0005829">
    <property type="term" value="C:cytosol"/>
    <property type="evidence" value="ECO:0007669"/>
    <property type="project" value="TreeGrafter"/>
</dbReference>
<dbReference type="Gene3D" id="3.40.50.12470">
    <property type="match status" value="1"/>
</dbReference>
<dbReference type="GO" id="GO:0004591">
    <property type="term" value="F:oxoglutarate dehydrogenase (succinyl-transferring) activity"/>
    <property type="evidence" value="ECO:0007669"/>
    <property type="project" value="UniProtKB-EC"/>
</dbReference>
<evidence type="ECO:0000313" key="7">
    <source>
        <dbReference type="Proteomes" id="UP000293434"/>
    </source>
</evidence>
<dbReference type="PANTHER" id="PTHR23152:SF4">
    <property type="entry name" value="2-OXOADIPATE DEHYDROGENASE COMPLEX COMPONENT E1"/>
    <property type="match status" value="1"/>
</dbReference>
<feature type="domain" description="Transketolase-like pyrimidine-binding" evidence="5">
    <location>
        <begin position="7"/>
        <end position="79"/>
    </location>
</feature>
<dbReference type="PANTHER" id="PTHR23152">
    <property type="entry name" value="2-OXOGLUTARATE DEHYDROGENASE"/>
    <property type="match status" value="1"/>
</dbReference>
<dbReference type="AlphaFoldDB" id="A0AB74DZK2"/>
<proteinExistence type="predicted"/>
<dbReference type="Proteomes" id="UP000293434">
    <property type="component" value="Unassembled WGS sequence"/>
</dbReference>
<dbReference type="Pfam" id="PF02779">
    <property type="entry name" value="Transket_pyr"/>
    <property type="match status" value="1"/>
</dbReference>
<dbReference type="InterPro" id="IPR029061">
    <property type="entry name" value="THDP-binding"/>
</dbReference>
<dbReference type="InterPro" id="IPR011603">
    <property type="entry name" value="2oxoglutarate_DH_E1"/>
</dbReference>
<keyword evidence="3" id="KW-0560">Oxidoreductase</keyword>
<organism evidence="6 7">
    <name type="scientific">Staphylococcus aureus</name>
    <dbReference type="NCBI Taxonomy" id="1280"/>
    <lineage>
        <taxon>Bacteria</taxon>
        <taxon>Bacillati</taxon>
        <taxon>Bacillota</taxon>
        <taxon>Bacilli</taxon>
        <taxon>Bacillales</taxon>
        <taxon>Staphylococcaceae</taxon>
        <taxon>Staphylococcus</taxon>
    </lineage>
</organism>
<dbReference type="GO" id="GO:0006099">
    <property type="term" value="P:tricarboxylic acid cycle"/>
    <property type="evidence" value="ECO:0007669"/>
    <property type="project" value="TreeGrafter"/>
</dbReference>
<evidence type="ECO:0000256" key="2">
    <source>
        <dbReference type="ARBA" id="ARBA00012280"/>
    </source>
</evidence>
<comment type="caution">
    <text evidence="6">The sequence shown here is derived from an EMBL/GenBank/DDBJ whole genome shotgun (WGS) entry which is preliminary data.</text>
</comment>
<sequence length="79" mass="8982">NVPNQKASFDVHNSPLSEAAVVGFEYGYNVENKGTMNIWEAQYGDFANMAQMMFDNFLFSSYAKWGERSGLTLFLPHSY</sequence>
<dbReference type="RefSeq" id="WP_130133432.1">
    <property type="nucleotide sequence ID" value="NZ_RQTC01000754.1"/>
</dbReference>
<dbReference type="EC" id="1.2.4.2" evidence="2"/>
<dbReference type="GO" id="GO:0030976">
    <property type="term" value="F:thiamine pyrophosphate binding"/>
    <property type="evidence" value="ECO:0007669"/>
    <property type="project" value="InterPro"/>
</dbReference>
<evidence type="ECO:0000256" key="1">
    <source>
        <dbReference type="ARBA" id="ARBA00001964"/>
    </source>
</evidence>
<comment type="cofactor">
    <cofactor evidence="1">
        <name>thiamine diphosphate</name>
        <dbReference type="ChEBI" id="CHEBI:58937"/>
    </cofactor>
</comment>
<evidence type="ECO:0000259" key="5">
    <source>
        <dbReference type="Pfam" id="PF02779"/>
    </source>
</evidence>
<accession>A0AB74DZK2</accession>
<reference evidence="6 7" key="1">
    <citation type="submission" date="2018-11" db="EMBL/GenBank/DDBJ databases">
        <title>Genomic profiling of Staphylococcus species from a Poultry farm system in KwaZulu-Natal, South Africa.</title>
        <authorList>
            <person name="Amoako D.G."/>
            <person name="Somboro A.M."/>
            <person name="Abia A.L.K."/>
            <person name="Bester L.A."/>
            <person name="Essack S.Y."/>
        </authorList>
    </citation>
    <scope>NUCLEOTIDE SEQUENCE [LARGE SCALE GENOMIC DNA]</scope>
    <source>
        <strain evidence="6 7">SA9</strain>
    </source>
</reference>
<feature type="non-terminal residue" evidence="6">
    <location>
        <position position="79"/>
    </location>
</feature>
<dbReference type="EMBL" id="RQTC01000754">
    <property type="protein sequence ID" value="RZH87914.1"/>
    <property type="molecule type" value="Genomic_DNA"/>
</dbReference>
<evidence type="ECO:0000313" key="6">
    <source>
        <dbReference type="EMBL" id="RZH87914.1"/>
    </source>
</evidence>
<evidence type="ECO:0000256" key="4">
    <source>
        <dbReference type="ARBA" id="ARBA00023052"/>
    </source>
</evidence>
<dbReference type="InterPro" id="IPR005475">
    <property type="entry name" value="Transketolase-like_Pyr-bd"/>
</dbReference>
<protein>
    <recommendedName>
        <fullName evidence="2">oxoglutarate dehydrogenase (succinyl-transferring)</fullName>
        <ecNumber evidence="2">1.2.4.2</ecNumber>
    </recommendedName>
</protein>